<evidence type="ECO:0008006" key="4">
    <source>
        <dbReference type="Google" id="ProtNLM"/>
    </source>
</evidence>
<evidence type="ECO:0000313" key="3">
    <source>
        <dbReference type="Proteomes" id="UP000231501"/>
    </source>
</evidence>
<evidence type="ECO:0000256" key="1">
    <source>
        <dbReference type="SAM" id="SignalP"/>
    </source>
</evidence>
<keyword evidence="1" id="KW-0732">Signal</keyword>
<reference evidence="2 3" key="1">
    <citation type="submission" date="2017-11" db="EMBL/GenBank/DDBJ databases">
        <title>Draft genome sequence of Mitsuaria sp. HWN-4.</title>
        <authorList>
            <person name="Gundlapally S.R."/>
        </authorList>
    </citation>
    <scope>NUCLEOTIDE SEQUENCE [LARGE SCALE GENOMIC DNA]</scope>
    <source>
        <strain evidence="2 3">HWN-4</strain>
    </source>
</reference>
<keyword evidence="3" id="KW-1185">Reference proteome</keyword>
<sequence>MSSSMAIDHRLRNAALLLATAGFATLASCAGTGDQALPATTTAEPPASTCSFGAFVAETDPAGLNVRSAPNATAKVLGKLPPTFVEPSMNYGVRVEVEVVGARNGWFLIRNARDNEALTDRPARPMFSGEGWVSGGKLTVKSQADVGRARPSPKAPAVLRIGDNETFDNDVVIEAGRLADCNGKWAQVEFADQRFAVKDRSSLKIDVAARAGLPPGCFRAWVDRLCGIQETSCDGLAGGDAAP</sequence>
<gene>
    <name evidence="2" type="ORF">CS062_21005</name>
</gene>
<proteinExistence type="predicted"/>
<name>A0A2G9C4C4_9BURK</name>
<accession>A0A2G9C4C4</accession>
<feature type="signal peptide" evidence="1">
    <location>
        <begin position="1"/>
        <end position="30"/>
    </location>
</feature>
<dbReference type="Proteomes" id="UP000231501">
    <property type="component" value="Unassembled WGS sequence"/>
</dbReference>
<evidence type="ECO:0000313" key="2">
    <source>
        <dbReference type="EMBL" id="PIM51202.1"/>
    </source>
</evidence>
<feature type="chain" id="PRO_5013950236" description="SH3 domain-containing protein" evidence="1">
    <location>
        <begin position="31"/>
        <end position="243"/>
    </location>
</feature>
<protein>
    <recommendedName>
        <fullName evidence="4">SH3 domain-containing protein</fullName>
    </recommendedName>
</protein>
<organism evidence="2 3">
    <name type="scientific">Roseateles chitinivorans</name>
    <dbReference type="NCBI Taxonomy" id="2917965"/>
    <lineage>
        <taxon>Bacteria</taxon>
        <taxon>Pseudomonadati</taxon>
        <taxon>Pseudomonadota</taxon>
        <taxon>Betaproteobacteria</taxon>
        <taxon>Burkholderiales</taxon>
        <taxon>Sphaerotilaceae</taxon>
        <taxon>Roseateles</taxon>
    </lineage>
</organism>
<comment type="caution">
    <text evidence="2">The sequence shown here is derived from an EMBL/GenBank/DDBJ whole genome shotgun (WGS) entry which is preliminary data.</text>
</comment>
<dbReference type="Gene3D" id="2.30.30.40">
    <property type="entry name" value="SH3 Domains"/>
    <property type="match status" value="1"/>
</dbReference>
<dbReference type="EMBL" id="PEOG01000075">
    <property type="protein sequence ID" value="PIM51202.1"/>
    <property type="molecule type" value="Genomic_DNA"/>
</dbReference>
<dbReference type="AlphaFoldDB" id="A0A2G9C4C4"/>